<comment type="subcellular location">
    <subcellularLocation>
        <location evidence="1">Cell envelope</location>
    </subcellularLocation>
</comment>
<evidence type="ECO:0000256" key="2">
    <source>
        <dbReference type="ARBA" id="ARBA00005695"/>
    </source>
</evidence>
<dbReference type="EMBL" id="JAAMOX010000001">
    <property type="protein sequence ID" value="NIH53171.1"/>
    <property type="molecule type" value="Genomic_DNA"/>
</dbReference>
<dbReference type="GO" id="GO:0030313">
    <property type="term" value="C:cell envelope"/>
    <property type="evidence" value="ECO:0007669"/>
    <property type="project" value="UniProtKB-SubCell"/>
</dbReference>
<comment type="caution">
    <text evidence="7">The sequence shown here is derived from an EMBL/GenBank/DDBJ whole genome shotgun (WGS) entry which is preliminary data.</text>
</comment>
<evidence type="ECO:0000313" key="8">
    <source>
        <dbReference type="Proteomes" id="UP000541033"/>
    </source>
</evidence>
<dbReference type="Gene3D" id="3.90.76.10">
    <property type="entry name" value="Dipeptide-binding Protein, Domain 1"/>
    <property type="match status" value="1"/>
</dbReference>
<comment type="similarity">
    <text evidence="2">Belongs to the bacterial solute-binding protein 5 family.</text>
</comment>
<keyword evidence="3" id="KW-0813">Transport</keyword>
<reference evidence="7 8" key="1">
    <citation type="submission" date="2020-02" db="EMBL/GenBank/DDBJ databases">
        <title>Sequencing the genomes of 1000 actinobacteria strains.</title>
        <authorList>
            <person name="Klenk H.-P."/>
        </authorList>
    </citation>
    <scope>NUCLEOTIDE SEQUENCE [LARGE SCALE GENOMIC DNA]</scope>
    <source>
        <strain evidence="7 8">DSM 27960</strain>
    </source>
</reference>
<feature type="signal peptide" evidence="5">
    <location>
        <begin position="1"/>
        <end position="27"/>
    </location>
</feature>
<name>A0A7X5R061_9MICO</name>
<dbReference type="PANTHER" id="PTHR30290:SF10">
    <property type="entry name" value="PERIPLASMIC OLIGOPEPTIDE-BINDING PROTEIN-RELATED"/>
    <property type="match status" value="1"/>
</dbReference>
<evidence type="ECO:0000256" key="4">
    <source>
        <dbReference type="ARBA" id="ARBA00022729"/>
    </source>
</evidence>
<evidence type="ECO:0000256" key="3">
    <source>
        <dbReference type="ARBA" id="ARBA00022448"/>
    </source>
</evidence>
<dbReference type="Pfam" id="PF00496">
    <property type="entry name" value="SBP_bac_5"/>
    <property type="match status" value="1"/>
</dbReference>
<evidence type="ECO:0000313" key="7">
    <source>
        <dbReference type="EMBL" id="NIH53171.1"/>
    </source>
</evidence>
<dbReference type="PROSITE" id="PS51257">
    <property type="entry name" value="PROKAR_LIPOPROTEIN"/>
    <property type="match status" value="1"/>
</dbReference>
<dbReference type="Gene3D" id="3.40.190.10">
    <property type="entry name" value="Periplasmic binding protein-like II"/>
    <property type="match status" value="1"/>
</dbReference>
<feature type="domain" description="Solute-binding protein family 5" evidence="6">
    <location>
        <begin position="83"/>
        <end position="449"/>
    </location>
</feature>
<sequence length="530" mass="56483">MKFNTPRTAVSAAALGLAAAVILTGCAPEGSTPDNSASADALLIGTTDAIVSLDPAGAWDRGSFTPQNQIYQRLLGYEPGNVTPVPDAAESCEFTEPTVYTCIVKDGLTFSNGNELTAEDVVFSFNRVTTINLESGPAPLLANLDKVEEGDNNSVVFTLKVANDQTWPYVLTSMAAPIVDSEVFPADKLLEDSQVVGSGPYIIDAYEKGGLLSLKANPSYDGSAPVTENVVLKPYTDSSNLRLDIQNGAIDVAYRSLTSTDIGDLSKNDDLQVVQGPGGSVRFLTFNLNTQPGADDAQKLAIRQAAASLIDRDALADDVFNGTYTPAYSVVLDGQNGATQAFKERFGETPNAEQAKQILADAGVQTPVSLPIQYTSDHYGPDSEQEYGQIKSQLEADGLFTVDLQTTEWTSYVKRLNPETGYPAFQLGLFPDYPDPDNFLRVTYSTTGSSLGNGFSDPAVDALIEKQATEADPAARTATIEEIQALVADSASVIPLLQGQETVVAKKNVTGLEDTLDDTYKFRFAALGRS</sequence>
<keyword evidence="8" id="KW-1185">Reference proteome</keyword>
<accession>A0A7X5R061</accession>
<dbReference type="AlphaFoldDB" id="A0A7X5R061"/>
<dbReference type="PANTHER" id="PTHR30290">
    <property type="entry name" value="PERIPLASMIC BINDING COMPONENT OF ABC TRANSPORTER"/>
    <property type="match status" value="1"/>
</dbReference>
<evidence type="ECO:0000256" key="1">
    <source>
        <dbReference type="ARBA" id="ARBA00004196"/>
    </source>
</evidence>
<feature type="chain" id="PRO_5030645675" evidence="5">
    <location>
        <begin position="28"/>
        <end position="530"/>
    </location>
</feature>
<dbReference type="InterPro" id="IPR030678">
    <property type="entry name" value="Peptide/Ni-bd"/>
</dbReference>
<dbReference type="RefSeq" id="WP_167148565.1">
    <property type="nucleotide sequence ID" value="NZ_JAAMOX010000001.1"/>
</dbReference>
<proteinExistence type="inferred from homology"/>
<gene>
    <name evidence="7" type="ORF">FHX76_001039</name>
</gene>
<dbReference type="GO" id="GO:0042597">
    <property type="term" value="C:periplasmic space"/>
    <property type="evidence" value="ECO:0007669"/>
    <property type="project" value="UniProtKB-ARBA"/>
</dbReference>
<dbReference type="GO" id="GO:1904680">
    <property type="term" value="F:peptide transmembrane transporter activity"/>
    <property type="evidence" value="ECO:0007669"/>
    <property type="project" value="TreeGrafter"/>
</dbReference>
<dbReference type="Proteomes" id="UP000541033">
    <property type="component" value="Unassembled WGS sequence"/>
</dbReference>
<dbReference type="InterPro" id="IPR000914">
    <property type="entry name" value="SBP_5_dom"/>
</dbReference>
<dbReference type="SUPFAM" id="SSF53850">
    <property type="entry name" value="Periplasmic binding protein-like II"/>
    <property type="match status" value="1"/>
</dbReference>
<dbReference type="InterPro" id="IPR039424">
    <property type="entry name" value="SBP_5"/>
</dbReference>
<evidence type="ECO:0000256" key="5">
    <source>
        <dbReference type="SAM" id="SignalP"/>
    </source>
</evidence>
<dbReference type="GO" id="GO:0043190">
    <property type="term" value="C:ATP-binding cassette (ABC) transporter complex"/>
    <property type="evidence" value="ECO:0007669"/>
    <property type="project" value="InterPro"/>
</dbReference>
<dbReference type="Gene3D" id="3.10.105.10">
    <property type="entry name" value="Dipeptide-binding Protein, Domain 3"/>
    <property type="match status" value="1"/>
</dbReference>
<keyword evidence="4 5" id="KW-0732">Signal</keyword>
<evidence type="ECO:0000259" key="6">
    <source>
        <dbReference type="Pfam" id="PF00496"/>
    </source>
</evidence>
<dbReference type="GO" id="GO:0015833">
    <property type="term" value="P:peptide transport"/>
    <property type="evidence" value="ECO:0007669"/>
    <property type="project" value="TreeGrafter"/>
</dbReference>
<protein>
    <submittedName>
        <fullName evidence="7">Peptide/nickel transport system substrate-binding protein</fullName>
    </submittedName>
</protein>
<organism evidence="7 8">
    <name type="scientific">Lysinibacter cavernae</name>
    <dbReference type="NCBI Taxonomy" id="1640652"/>
    <lineage>
        <taxon>Bacteria</taxon>
        <taxon>Bacillati</taxon>
        <taxon>Actinomycetota</taxon>
        <taxon>Actinomycetes</taxon>
        <taxon>Micrococcales</taxon>
        <taxon>Microbacteriaceae</taxon>
        <taxon>Lysinibacter</taxon>
    </lineage>
</organism>
<dbReference type="PIRSF" id="PIRSF002741">
    <property type="entry name" value="MppA"/>
    <property type="match status" value="1"/>
</dbReference>